<dbReference type="Pfam" id="PF15594">
    <property type="entry name" value="Imm50"/>
    <property type="match status" value="1"/>
</dbReference>
<gene>
    <name evidence="3" type="ORF">HZF06_12110</name>
</gene>
<dbReference type="InterPro" id="IPR028957">
    <property type="entry name" value="Imm50"/>
</dbReference>
<sequence>MEFIKGYKEILSDYGYWPSFHDDYIIKFTIDGSSIDMIIRMESIPKGYNEYSVLFTFEEVNDFELKGELLGTASIIFDLEFKKSDFLVCTINSSMGTCGYIEAKEILVQKLIVKIDLTDIKDSKTLHKTLSKYLSFPKFYGMNWDAFRDAITGLVVMPKFIAFVGWSSFDQNNRQDADMLKKLLKEYKEENEPDFHVEYL</sequence>
<comment type="similarity">
    <text evidence="1">Belongs to the barstar family.</text>
</comment>
<dbReference type="InterPro" id="IPR035905">
    <property type="entry name" value="Barstar-like_sf"/>
</dbReference>
<dbReference type="InterPro" id="IPR000468">
    <property type="entry name" value="Barstar"/>
</dbReference>
<feature type="domain" description="Barstar (barnase inhibitor)" evidence="2">
    <location>
        <begin position="112"/>
        <end position="197"/>
    </location>
</feature>
<dbReference type="Gene3D" id="3.30.370.10">
    <property type="entry name" value="Barstar-like"/>
    <property type="match status" value="1"/>
</dbReference>
<dbReference type="SUPFAM" id="SSF52038">
    <property type="entry name" value="Barstar-related"/>
    <property type="match status" value="1"/>
</dbReference>
<dbReference type="AlphaFoldDB" id="A0A7D6ZRB0"/>
<evidence type="ECO:0000256" key="1">
    <source>
        <dbReference type="ARBA" id="ARBA00006845"/>
    </source>
</evidence>
<dbReference type="RefSeq" id="WP_181600347.1">
    <property type="nucleotide sequence ID" value="NZ_CP059378.1"/>
</dbReference>
<name>A0A7D6ZRB0_9CLOT</name>
<organism evidence="3 4">
    <name type="scientific">Clostridium intestinale</name>
    <dbReference type="NCBI Taxonomy" id="36845"/>
    <lineage>
        <taxon>Bacteria</taxon>
        <taxon>Bacillati</taxon>
        <taxon>Bacillota</taxon>
        <taxon>Clostridia</taxon>
        <taxon>Eubacteriales</taxon>
        <taxon>Clostridiaceae</taxon>
        <taxon>Clostridium</taxon>
    </lineage>
</organism>
<dbReference type="KEGG" id="cint:HZF06_12110"/>
<proteinExistence type="inferred from homology"/>
<evidence type="ECO:0000313" key="4">
    <source>
        <dbReference type="Proteomes" id="UP000512286"/>
    </source>
</evidence>
<evidence type="ECO:0000313" key="3">
    <source>
        <dbReference type="EMBL" id="QLY77853.1"/>
    </source>
</evidence>
<dbReference type="EMBL" id="CP059378">
    <property type="protein sequence ID" value="QLY77853.1"/>
    <property type="molecule type" value="Genomic_DNA"/>
</dbReference>
<reference evidence="3 4" key="1">
    <citation type="submission" date="2020-07" db="EMBL/GenBank/DDBJ databases">
        <title>Electron transfer.</title>
        <authorList>
            <person name="Huang L."/>
            <person name="Liu X."/>
            <person name="Zhou S."/>
        </authorList>
    </citation>
    <scope>NUCLEOTIDE SEQUENCE [LARGE SCALE GENOMIC DNA]</scope>
    <source>
        <strain evidence="3 4">Lx1</strain>
    </source>
</reference>
<dbReference type="Proteomes" id="UP000512286">
    <property type="component" value="Chromosome"/>
</dbReference>
<dbReference type="Pfam" id="PF01337">
    <property type="entry name" value="Barstar"/>
    <property type="match status" value="1"/>
</dbReference>
<protein>
    <submittedName>
        <fullName evidence="3">Barstar family protein</fullName>
    </submittedName>
</protein>
<accession>A0A7D6ZRB0</accession>
<evidence type="ECO:0000259" key="2">
    <source>
        <dbReference type="Pfam" id="PF01337"/>
    </source>
</evidence>